<accession>A0A1X7VHR8</accession>
<evidence type="ECO:0000313" key="1">
    <source>
        <dbReference type="EnsemblMetazoa" id="Aqu2.1.39866_001"/>
    </source>
</evidence>
<sequence length="88" mass="10166">NNYYCESGSSGVPNITLSYREDQLWNGYQCLTIESACCSSKLSDVPLPWFYRDYDNATSTDYLELRICCDEGSYNENVLVNLYDLYVK</sequence>
<dbReference type="AlphaFoldDB" id="A0A1X7VHR8"/>
<protein>
    <submittedName>
        <fullName evidence="1">Uncharacterized protein</fullName>
    </submittedName>
</protein>
<proteinExistence type="predicted"/>
<reference evidence="1" key="1">
    <citation type="submission" date="2017-05" db="UniProtKB">
        <authorList>
            <consortium name="EnsemblMetazoa"/>
        </authorList>
    </citation>
    <scope>IDENTIFICATION</scope>
</reference>
<organism evidence="1">
    <name type="scientific">Amphimedon queenslandica</name>
    <name type="common">Sponge</name>
    <dbReference type="NCBI Taxonomy" id="400682"/>
    <lineage>
        <taxon>Eukaryota</taxon>
        <taxon>Metazoa</taxon>
        <taxon>Porifera</taxon>
        <taxon>Demospongiae</taxon>
        <taxon>Heteroscleromorpha</taxon>
        <taxon>Haplosclerida</taxon>
        <taxon>Niphatidae</taxon>
        <taxon>Amphimedon</taxon>
    </lineage>
</organism>
<dbReference type="EnsemblMetazoa" id="Aqu2.1.39866_001">
    <property type="protein sequence ID" value="Aqu2.1.39866_001"/>
    <property type="gene ID" value="Aqu2.1.39866"/>
</dbReference>
<dbReference type="InParanoid" id="A0A1X7VHR8"/>
<name>A0A1X7VHR8_AMPQE</name>